<feature type="compositionally biased region" description="Gly residues" evidence="10">
    <location>
        <begin position="667"/>
        <end position="679"/>
    </location>
</feature>
<keyword evidence="3" id="KW-0493">Microtubule</keyword>
<evidence type="ECO:0000256" key="9">
    <source>
        <dbReference type="SAM" id="Coils"/>
    </source>
</evidence>
<feature type="region of interest" description="Disordered" evidence="10">
    <location>
        <begin position="443"/>
        <end position="479"/>
    </location>
</feature>
<feature type="region of interest" description="Disordered" evidence="10">
    <location>
        <begin position="163"/>
        <end position="217"/>
    </location>
</feature>
<dbReference type="eggNOG" id="KOG4280">
    <property type="taxonomic scope" value="Eukaryota"/>
</dbReference>
<accession>D7FXV2</accession>
<feature type="compositionally biased region" description="Low complexity" evidence="10">
    <location>
        <begin position="278"/>
        <end position="290"/>
    </location>
</feature>
<evidence type="ECO:0000256" key="6">
    <source>
        <dbReference type="ARBA" id="ARBA00023175"/>
    </source>
</evidence>
<proteinExistence type="inferred from homology"/>
<feature type="compositionally biased region" description="Basic and acidic residues" evidence="10">
    <location>
        <begin position="612"/>
        <end position="632"/>
    </location>
</feature>
<dbReference type="InterPro" id="IPR001752">
    <property type="entry name" value="Kinesin_motor_dom"/>
</dbReference>
<feature type="compositionally biased region" description="Low complexity" evidence="10">
    <location>
        <begin position="1024"/>
        <end position="1045"/>
    </location>
</feature>
<evidence type="ECO:0000256" key="5">
    <source>
        <dbReference type="ARBA" id="ARBA00022840"/>
    </source>
</evidence>
<feature type="coiled-coil region" evidence="9">
    <location>
        <begin position="1242"/>
        <end position="1269"/>
    </location>
</feature>
<dbReference type="GO" id="GO:0072686">
    <property type="term" value="C:mitotic spindle"/>
    <property type="evidence" value="ECO:0007669"/>
    <property type="project" value="TreeGrafter"/>
</dbReference>
<feature type="region of interest" description="Disordered" evidence="10">
    <location>
        <begin position="1142"/>
        <end position="1183"/>
    </location>
</feature>
<feature type="compositionally biased region" description="Low complexity" evidence="10">
    <location>
        <begin position="308"/>
        <end position="319"/>
    </location>
</feature>
<feature type="binding site" evidence="8">
    <location>
        <begin position="139"/>
        <end position="146"/>
    </location>
    <ligand>
        <name>ATP</name>
        <dbReference type="ChEBI" id="CHEBI:30616"/>
    </ligand>
</feature>
<keyword evidence="9" id="KW-0175">Coiled coil</keyword>
<evidence type="ECO:0000256" key="1">
    <source>
        <dbReference type="ARBA" id="ARBA00004245"/>
    </source>
</evidence>
<keyword evidence="4 8" id="KW-0547">Nucleotide-binding</keyword>
<feature type="compositionally biased region" description="Basic and acidic residues" evidence="10">
    <location>
        <begin position="1000"/>
        <end position="1021"/>
    </location>
</feature>
<dbReference type="GO" id="GO:0051231">
    <property type="term" value="P:spindle elongation"/>
    <property type="evidence" value="ECO:0007669"/>
    <property type="project" value="TreeGrafter"/>
</dbReference>
<feature type="compositionally biased region" description="Basic and acidic residues" evidence="10">
    <location>
        <begin position="456"/>
        <end position="472"/>
    </location>
</feature>
<protein>
    <recommendedName>
        <fullName evidence="11">Kinesin motor domain-containing protein</fullName>
    </recommendedName>
</protein>
<feature type="region of interest" description="Disordered" evidence="10">
    <location>
        <begin position="663"/>
        <end position="722"/>
    </location>
</feature>
<feature type="compositionally biased region" description="Low complexity" evidence="10">
    <location>
        <begin position="702"/>
        <end position="713"/>
    </location>
</feature>
<feature type="region of interest" description="Disordered" evidence="10">
    <location>
        <begin position="835"/>
        <end position="918"/>
    </location>
</feature>
<dbReference type="STRING" id="2880.D7FXV2"/>
<keyword evidence="13" id="KW-1185">Reference proteome</keyword>
<dbReference type="GO" id="GO:0005876">
    <property type="term" value="C:spindle microtubule"/>
    <property type="evidence" value="ECO:0007669"/>
    <property type="project" value="TreeGrafter"/>
</dbReference>
<feature type="compositionally biased region" description="Low complexity" evidence="10">
    <location>
        <begin position="685"/>
        <end position="694"/>
    </location>
</feature>
<dbReference type="PROSITE" id="PS00411">
    <property type="entry name" value="KINESIN_MOTOR_1"/>
    <property type="match status" value="1"/>
</dbReference>
<evidence type="ECO:0000256" key="4">
    <source>
        <dbReference type="ARBA" id="ARBA00022741"/>
    </source>
</evidence>
<feature type="region of interest" description="Disordered" evidence="10">
    <location>
        <begin position="551"/>
        <end position="572"/>
    </location>
</feature>
<evidence type="ECO:0000259" key="11">
    <source>
        <dbReference type="PROSITE" id="PS50067"/>
    </source>
</evidence>
<feature type="compositionally biased region" description="Basic and acidic residues" evidence="10">
    <location>
        <begin position="1166"/>
        <end position="1178"/>
    </location>
</feature>
<dbReference type="Gene3D" id="3.40.850.10">
    <property type="entry name" value="Kinesin motor domain"/>
    <property type="match status" value="3"/>
</dbReference>
<dbReference type="eggNOG" id="KOG0239">
    <property type="taxonomic scope" value="Eukaryota"/>
</dbReference>
<evidence type="ECO:0000313" key="12">
    <source>
        <dbReference type="EMBL" id="CBJ32365.1"/>
    </source>
</evidence>
<organism evidence="12 13">
    <name type="scientific">Ectocarpus siliculosus</name>
    <name type="common">Brown alga</name>
    <name type="synonym">Conferva siliculosa</name>
    <dbReference type="NCBI Taxonomy" id="2880"/>
    <lineage>
        <taxon>Eukaryota</taxon>
        <taxon>Sar</taxon>
        <taxon>Stramenopiles</taxon>
        <taxon>Ochrophyta</taxon>
        <taxon>PX clade</taxon>
        <taxon>Phaeophyceae</taxon>
        <taxon>Ectocarpales</taxon>
        <taxon>Ectocarpaceae</taxon>
        <taxon>Ectocarpus</taxon>
    </lineage>
</organism>
<keyword evidence="2" id="KW-0963">Cytoplasm</keyword>
<dbReference type="EMBL" id="FN648524">
    <property type="protein sequence ID" value="CBJ32365.1"/>
    <property type="molecule type" value="Genomic_DNA"/>
</dbReference>
<evidence type="ECO:0000256" key="7">
    <source>
        <dbReference type="ARBA" id="ARBA00023212"/>
    </source>
</evidence>
<dbReference type="InterPro" id="IPR019821">
    <property type="entry name" value="Kinesin_motor_CS"/>
</dbReference>
<sequence>MDPSTTLILRVSTPYIYELVESWSTTTLCSTGLPAKYSIIGKPRHLVSCTLILLQSNISLCRTTTVLPDGRTLRVVPSPVKGGKDKLDQGRLRESWKELEVSFDRVLGESAGQGDVYDQVKACVRLPFAGVNACVFAYGQTGSGKTHTMVGDMPKQETYDAGPASLTANGNTLGGLASPGTRTKEHGAAKKAALEGRNSAESNNSNTGEVPRGERAGVIPRAVKDIFRLVRQGGAEEVGSPTPGGGQQGSLHRAPGIYGPGKAKPNLRGTASPSSPCGSTSEQQTRSTSSSGGGSSTSDPITFAGGTSHSASSSRSSCSDGLPLPQVPSAAHWPLDEPTVYIPRTRSSKENNSSPSVYPGERVIPPDSSESPGAAAGREGEHGGVEGPSNSAREACMAGATTATSRCDVECSYMQVYNGRVYDLLSPEDSNEQRPLRVHATAARPATATKPRLRAHVGESDSGGVHDAERKSNANSTAAAGIRSYGSSSLPRECSSSGSRVVGLSVHPVKNVEQVMELLRQGDRNRRVRSTEMNTHSSRSHTIVQFTITSTRSTAEPGVGPAPHLSSGGDSSEVGVVAADESQATTDQIRTVLLHPGEISIGDGDGTVGEIAHGKHDHTSSPHGSDSRRDHSTGVMMMPEHRSETDSGNAVVTTRAKLSLVDLAGSEKGGAGTETGVAGGRKETSGSQPQRGPQLQGGLGPQGVPSQPQGESSWKAQERERSRINSSLSALSNCIACLGEARRTHVPFRDSPLTRLLQDSLVGGKTVVIATIRPSIDAQDESISTLNFAARCMRVVSRQRVNEVVSDALLLERARRQITTLRRRLAEAETAAAVASCSPAPSHPHNGPDEGKQLPELWGMARPSPGVVETPRRPPPCPGGDGENHDDDGCADGTDDDAVREYDGKPDHRREPTPPAVQKTVAKQALSLGLAAQMVDVAHGRDVVARDENGGRVSASGRDGSDAARPEPQGVGGTYVSDEGDRRRRNSAVNVVSSVLKMEAVTRSEPKRETLDDESRQRDGHIALGPSGPLTGSSLSTSQRQLSRSEVSLLRGKRVQAAPVAATESHSRRRRSGFTPVSTTAANEKTSDDLEGHQAKTKALLNARRGGDLVVRGRIATAAAAAAATATAAAAVAEAVAASARNRSKHLRHGKSPDGRVEASQALPKGTERRKAPHRHVDGSFLTKAGDKPVVSCSPRSPVSSGGLARVNKKRSCAVSTVAGTTAGGGGRRHVDDKRLATAALIERFSCREDELLRELETWKARCKSLETSTATAGTSRAARKWFR</sequence>
<dbReference type="InterPro" id="IPR047149">
    <property type="entry name" value="KIF11-like"/>
</dbReference>
<dbReference type="GO" id="GO:0090307">
    <property type="term" value="P:mitotic spindle assembly"/>
    <property type="evidence" value="ECO:0007669"/>
    <property type="project" value="TreeGrafter"/>
</dbReference>
<feature type="compositionally biased region" description="Polar residues" evidence="10">
    <location>
        <begin position="1075"/>
        <end position="1084"/>
    </location>
</feature>
<dbReference type="SMART" id="SM00129">
    <property type="entry name" value="KISc"/>
    <property type="match status" value="1"/>
</dbReference>
<feature type="compositionally biased region" description="Basic and acidic residues" evidence="10">
    <location>
        <begin position="182"/>
        <end position="194"/>
    </location>
</feature>
<dbReference type="GO" id="GO:0008017">
    <property type="term" value="F:microtubule binding"/>
    <property type="evidence" value="ECO:0007669"/>
    <property type="project" value="InterPro"/>
</dbReference>
<dbReference type="SUPFAM" id="SSF52540">
    <property type="entry name" value="P-loop containing nucleoside triphosphate hydrolases"/>
    <property type="match status" value="1"/>
</dbReference>
<evidence type="ECO:0000256" key="10">
    <source>
        <dbReference type="SAM" id="MobiDB-lite"/>
    </source>
</evidence>
<keyword evidence="6 8" id="KW-0505">Motor protein</keyword>
<dbReference type="PANTHER" id="PTHR47970">
    <property type="entry name" value="KINESIN-LIKE PROTEIN KIF11"/>
    <property type="match status" value="1"/>
</dbReference>
<keyword evidence="7" id="KW-0206">Cytoskeleton</keyword>
<dbReference type="GO" id="GO:0007018">
    <property type="term" value="P:microtubule-based movement"/>
    <property type="evidence" value="ECO:0007669"/>
    <property type="project" value="InterPro"/>
</dbReference>
<comment type="subcellular location">
    <subcellularLocation>
        <location evidence="1">Cytoplasm</location>
        <location evidence="1">Cytoskeleton</location>
    </subcellularLocation>
</comment>
<evidence type="ECO:0000313" key="13">
    <source>
        <dbReference type="Proteomes" id="UP000002630"/>
    </source>
</evidence>
<dbReference type="GO" id="GO:0008574">
    <property type="term" value="F:plus-end-directed microtubule motor activity"/>
    <property type="evidence" value="ECO:0007669"/>
    <property type="project" value="TreeGrafter"/>
</dbReference>
<feature type="compositionally biased region" description="Acidic residues" evidence="10">
    <location>
        <begin position="884"/>
        <end position="896"/>
    </location>
</feature>
<feature type="region of interest" description="Disordered" evidence="10">
    <location>
        <begin position="942"/>
        <end position="1093"/>
    </location>
</feature>
<gene>
    <name evidence="12" type="ORF">Esi_0333_0014</name>
</gene>
<dbReference type="PANTHER" id="PTHR47970:SF12">
    <property type="entry name" value="KINESIN FAMILY MEMBER 11"/>
    <property type="match status" value="1"/>
</dbReference>
<dbReference type="GO" id="GO:0005524">
    <property type="term" value="F:ATP binding"/>
    <property type="evidence" value="ECO:0007669"/>
    <property type="project" value="UniProtKB-UniRule"/>
</dbReference>
<reference evidence="12 13" key="1">
    <citation type="journal article" date="2010" name="Nature">
        <title>The Ectocarpus genome and the independent evolution of multicellularity in brown algae.</title>
        <authorList>
            <person name="Cock J.M."/>
            <person name="Sterck L."/>
            <person name="Rouze P."/>
            <person name="Scornet D."/>
            <person name="Allen A.E."/>
            <person name="Amoutzias G."/>
            <person name="Anthouard V."/>
            <person name="Artiguenave F."/>
            <person name="Aury J.M."/>
            <person name="Badger J.H."/>
            <person name="Beszteri B."/>
            <person name="Billiau K."/>
            <person name="Bonnet E."/>
            <person name="Bothwell J.H."/>
            <person name="Bowler C."/>
            <person name="Boyen C."/>
            <person name="Brownlee C."/>
            <person name="Carrano C.J."/>
            <person name="Charrier B."/>
            <person name="Cho G.Y."/>
            <person name="Coelho S.M."/>
            <person name="Collen J."/>
            <person name="Corre E."/>
            <person name="Da Silva C."/>
            <person name="Delage L."/>
            <person name="Delaroque N."/>
            <person name="Dittami S.M."/>
            <person name="Doulbeau S."/>
            <person name="Elias M."/>
            <person name="Farnham G."/>
            <person name="Gachon C.M."/>
            <person name="Gschloessl B."/>
            <person name="Heesch S."/>
            <person name="Jabbari K."/>
            <person name="Jubin C."/>
            <person name="Kawai H."/>
            <person name="Kimura K."/>
            <person name="Kloareg B."/>
            <person name="Kupper F.C."/>
            <person name="Lang D."/>
            <person name="Le Bail A."/>
            <person name="Leblanc C."/>
            <person name="Lerouge P."/>
            <person name="Lohr M."/>
            <person name="Lopez P.J."/>
            <person name="Martens C."/>
            <person name="Maumus F."/>
            <person name="Michel G."/>
            <person name="Miranda-Saavedra D."/>
            <person name="Morales J."/>
            <person name="Moreau H."/>
            <person name="Motomura T."/>
            <person name="Nagasato C."/>
            <person name="Napoli C.A."/>
            <person name="Nelson D.R."/>
            <person name="Nyvall-Collen P."/>
            <person name="Peters A.F."/>
            <person name="Pommier C."/>
            <person name="Potin P."/>
            <person name="Poulain J."/>
            <person name="Quesneville H."/>
            <person name="Read B."/>
            <person name="Rensing S.A."/>
            <person name="Ritter A."/>
            <person name="Rousvoal S."/>
            <person name="Samanta M."/>
            <person name="Samson G."/>
            <person name="Schroeder D.C."/>
            <person name="Segurens B."/>
            <person name="Strittmatter M."/>
            <person name="Tonon T."/>
            <person name="Tregear J.W."/>
            <person name="Valentin K."/>
            <person name="von Dassow P."/>
            <person name="Yamagishi T."/>
            <person name="Van de Peer Y."/>
            <person name="Wincker P."/>
        </authorList>
    </citation>
    <scope>NUCLEOTIDE SEQUENCE [LARGE SCALE GENOMIC DNA]</scope>
    <source>
        <strain evidence="13">Ec32 / CCAP1310/4</strain>
    </source>
</reference>
<feature type="compositionally biased region" description="Basic and acidic residues" evidence="10">
    <location>
        <begin position="897"/>
        <end position="912"/>
    </location>
</feature>
<dbReference type="EMBL" id="FN649749">
    <property type="protein sequence ID" value="CBJ32365.1"/>
    <property type="molecule type" value="Genomic_DNA"/>
</dbReference>
<dbReference type="InterPro" id="IPR036961">
    <property type="entry name" value="Kinesin_motor_dom_sf"/>
</dbReference>
<evidence type="ECO:0000256" key="2">
    <source>
        <dbReference type="ARBA" id="ARBA00022490"/>
    </source>
</evidence>
<dbReference type="Proteomes" id="UP000002630">
    <property type="component" value="Linkage Group LG24"/>
</dbReference>
<dbReference type="PROSITE" id="PS50067">
    <property type="entry name" value="KINESIN_MOTOR_2"/>
    <property type="match status" value="1"/>
</dbReference>
<dbReference type="OrthoDB" id="10443906at2759"/>
<dbReference type="eggNOG" id="KOG0242">
    <property type="taxonomic scope" value="Eukaryota"/>
</dbReference>
<feature type="domain" description="Kinesin motor" evidence="11">
    <location>
        <begin position="68"/>
        <end position="795"/>
    </location>
</feature>
<feature type="region of interest" description="Disordered" evidence="10">
    <location>
        <begin position="235"/>
        <end position="392"/>
    </location>
</feature>
<dbReference type="InParanoid" id="D7FXV2"/>
<dbReference type="Pfam" id="PF00225">
    <property type="entry name" value="Kinesin"/>
    <property type="match status" value="3"/>
</dbReference>
<evidence type="ECO:0000256" key="8">
    <source>
        <dbReference type="PROSITE-ProRule" id="PRU00283"/>
    </source>
</evidence>
<evidence type="ECO:0000256" key="3">
    <source>
        <dbReference type="ARBA" id="ARBA00022701"/>
    </source>
</evidence>
<keyword evidence="5 8" id="KW-0067">ATP-binding</keyword>
<comment type="similarity">
    <text evidence="8">Belongs to the TRAFAC class myosin-kinesin ATPase superfamily. Kinesin family.</text>
</comment>
<feature type="region of interest" description="Disordered" evidence="10">
    <location>
        <begin position="602"/>
        <end position="633"/>
    </location>
</feature>
<feature type="compositionally biased region" description="Polar residues" evidence="10">
    <location>
        <begin position="199"/>
        <end position="208"/>
    </location>
</feature>
<dbReference type="InterPro" id="IPR027417">
    <property type="entry name" value="P-loop_NTPase"/>
</dbReference>
<name>D7FXV2_ECTSI</name>